<protein>
    <submittedName>
        <fullName evidence="7">Oligopeptide ABC transporter, periplasmic oligopeptide-binding protein</fullName>
    </submittedName>
</protein>
<sequence>MGMKRLVWLFLVLAVTLSFAAKDIIVVGTTDKIRTLDPANCYDYFSSNILQNVLVGLVDYEIGTSNLKPVLAERWEVDETGTVYTFYLRKDAKFEDGTPIDAHVFKYSFDRVMRLNGDPAFLLSDIVEKTEVVDDYTFRVTLKYPFSAFVSVLGYTVAYPVNPKVYPADSFYEGIPSASGPYRIKEWIRDVRIVLEANPNYFGEKPKTKTIVINFYESASTLRLALETGEIDVAYRHLDPRDIIDLEGREDIVVYKGNSPQIRYLVINVTQPPFDNVKVRQALAYAVNRSVIVEDVFAGLAKPLYSMIPEGMWGHKSVFPERDLEKAKALLKEAGYDENNPLVIDLWYTPTHYGTTEADVAQVLKESLEETGVIKVNLKYAEWSTYVEYFLNGTMGLFLLGWYPDYLDPDDYVWPFLSESGAKSLGSFYSNPEVENLMIEARKLTDQEKRAEIYYKVQEILARDVPYIPLWQGVATCAAKKQVKGILLEPTQIFRYYILYWEE</sequence>
<dbReference type="GO" id="GO:0043190">
    <property type="term" value="C:ATP-binding cassette (ABC) transporter complex"/>
    <property type="evidence" value="ECO:0007669"/>
    <property type="project" value="InterPro"/>
</dbReference>
<dbReference type="GO" id="GO:0015833">
    <property type="term" value="P:peptide transport"/>
    <property type="evidence" value="ECO:0007669"/>
    <property type="project" value="TreeGrafter"/>
</dbReference>
<keyword evidence="4 5" id="KW-0732">Signal</keyword>
<dbReference type="Gene3D" id="3.40.190.10">
    <property type="entry name" value="Periplasmic binding protein-like II"/>
    <property type="match status" value="1"/>
</dbReference>
<dbReference type="FunFam" id="3.10.105.10:FF:000012">
    <property type="entry name" value="Peptide/nickel transport system substrate-binding protein"/>
    <property type="match status" value="1"/>
</dbReference>
<dbReference type="KEGG" id="tna:CTN_1425"/>
<comment type="subcellular location">
    <subcellularLocation>
        <location evidence="1">Cell envelope</location>
    </subcellularLocation>
</comment>
<evidence type="ECO:0000256" key="2">
    <source>
        <dbReference type="ARBA" id="ARBA00005695"/>
    </source>
</evidence>
<dbReference type="Proteomes" id="UP000000445">
    <property type="component" value="Chromosome"/>
</dbReference>
<dbReference type="EMBL" id="CP000916">
    <property type="protein sequence ID" value="ACM23601.1"/>
    <property type="molecule type" value="Genomic_DNA"/>
</dbReference>
<evidence type="ECO:0000259" key="6">
    <source>
        <dbReference type="Pfam" id="PF00496"/>
    </source>
</evidence>
<feature type="chain" id="PRO_5002887703" evidence="5">
    <location>
        <begin position="21"/>
        <end position="503"/>
    </location>
</feature>
<dbReference type="PANTHER" id="PTHR30290">
    <property type="entry name" value="PERIPLASMIC BINDING COMPONENT OF ABC TRANSPORTER"/>
    <property type="match status" value="1"/>
</dbReference>
<evidence type="ECO:0000313" key="8">
    <source>
        <dbReference type="Proteomes" id="UP000000445"/>
    </source>
</evidence>
<dbReference type="PANTHER" id="PTHR30290:SF10">
    <property type="entry name" value="PERIPLASMIC OLIGOPEPTIDE-BINDING PROTEIN-RELATED"/>
    <property type="match status" value="1"/>
</dbReference>
<dbReference type="InterPro" id="IPR000914">
    <property type="entry name" value="SBP_5_dom"/>
</dbReference>
<evidence type="ECO:0000313" key="7">
    <source>
        <dbReference type="EMBL" id="ACM23601.1"/>
    </source>
</evidence>
<dbReference type="SUPFAM" id="SSF53850">
    <property type="entry name" value="Periplasmic binding protein-like II"/>
    <property type="match status" value="1"/>
</dbReference>
<name>B9K9G8_THENN</name>
<gene>
    <name evidence="7" type="ordered locus">CTN_1425</name>
</gene>
<dbReference type="Pfam" id="PF00496">
    <property type="entry name" value="SBP_bac_5"/>
    <property type="match status" value="1"/>
</dbReference>
<dbReference type="Gene3D" id="3.90.76.10">
    <property type="entry name" value="Dipeptide-binding Protein, Domain 1"/>
    <property type="match status" value="1"/>
</dbReference>
<dbReference type="PIRSF" id="PIRSF002741">
    <property type="entry name" value="MppA"/>
    <property type="match status" value="1"/>
</dbReference>
<dbReference type="GO" id="GO:0042597">
    <property type="term" value="C:periplasmic space"/>
    <property type="evidence" value="ECO:0007669"/>
    <property type="project" value="UniProtKB-ARBA"/>
</dbReference>
<evidence type="ECO:0000256" key="4">
    <source>
        <dbReference type="ARBA" id="ARBA00022729"/>
    </source>
</evidence>
<evidence type="ECO:0000256" key="3">
    <source>
        <dbReference type="ARBA" id="ARBA00022448"/>
    </source>
</evidence>
<evidence type="ECO:0000256" key="1">
    <source>
        <dbReference type="ARBA" id="ARBA00004196"/>
    </source>
</evidence>
<dbReference type="eggNOG" id="COG0747">
    <property type="taxonomic scope" value="Bacteria"/>
</dbReference>
<dbReference type="HOGENOM" id="CLU_017028_7_2_0"/>
<dbReference type="Gene3D" id="3.10.105.10">
    <property type="entry name" value="Dipeptide-binding Protein, Domain 3"/>
    <property type="match status" value="1"/>
</dbReference>
<keyword evidence="8" id="KW-1185">Reference proteome</keyword>
<accession>B9K9G8</accession>
<dbReference type="GO" id="GO:1904680">
    <property type="term" value="F:peptide transmembrane transporter activity"/>
    <property type="evidence" value="ECO:0007669"/>
    <property type="project" value="TreeGrafter"/>
</dbReference>
<proteinExistence type="inferred from homology"/>
<reference evidence="7 8" key="1">
    <citation type="journal article" date="2009" name="Biosci. Biotechnol. Biochem.">
        <title>WeGAS: a web-based microbial genome annotation system.</title>
        <authorList>
            <person name="Lee D."/>
            <person name="Seo H."/>
            <person name="Park C."/>
            <person name="Park K."/>
        </authorList>
    </citation>
    <scope>NUCLEOTIDE SEQUENCE [LARGE SCALE GENOMIC DNA]</scope>
    <source>
        <strain evidence="8">ATCC 49049 / DSM 4359 / NBRC 107923 / NS-E</strain>
    </source>
</reference>
<keyword evidence="3" id="KW-0813">Transport</keyword>
<feature type="signal peptide" evidence="5">
    <location>
        <begin position="1"/>
        <end position="20"/>
    </location>
</feature>
<comment type="similarity">
    <text evidence="2">Belongs to the bacterial solute-binding protein 5 family.</text>
</comment>
<dbReference type="CDD" id="cd08519">
    <property type="entry name" value="PBP2_NikA_DppA_OppA_like_20"/>
    <property type="match status" value="1"/>
</dbReference>
<dbReference type="GO" id="GO:0030313">
    <property type="term" value="C:cell envelope"/>
    <property type="evidence" value="ECO:0007669"/>
    <property type="project" value="UniProtKB-SubCell"/>
</dbReference>
<dbReference type="AlphaFoldDB" id="B9K9G8"/>
<organism evidence="7 8">
    <name type="scientific">Thermotoga neapolitana (strain ATCC 49049 / DSM 4359 / NBRC 107923 / NS-E)</name>
    <dbReference type="NCBI Taxonomy" id="309803"/>
    <lineage>
        <taxon>Bacteria</taxon>
        <taxon>Thermotogati</taxon>
        <taxon>Thermotogota</taxon>
        <taxon>Thermotogae</taxon>
        <taxon>Thermotogales</taxon>
        <taxon>Thermotogaceae</taxon>
        <taxon>Thermotoga</taxon>
    </lineage>
</organism>
<dbReference type="STRING" id="309803.CTN_1425"/>
<feature type="domain" description="Solute-binding protein family 5" evidence="6">
    <location>
        <begin position="67"/>
        <end position="423"/>
    </location>
</feature>
<evidence type="ECO:0000256" key="5">
    <source>
        <dbReference type="SAM" id="SignalP"/>
    </source>
</evidence>
<dbReference type="InterPro" id="IPR039424">
    <property type="entry name" value="SBP_5"/>
</dbReference>
<dbReference type="InterPro" id="IPR030678">
    <property type="entry name" value="Peptide/Ni-bd"/>
</dbReference>